<feature type="signal peptide" evidence="1">
    <location>
        <begin position="1"/>
        <end position="20"/>
    </location>
</feature>
<evidence type="ECO:0008006" key="4">
    <source>
        <dbReference type="Google" id="ProtNLM"/>
    </source>
</evidence>
<sequence length="578" mass="65151">MRTWTIGLLAGLGLSLSAQADWIEDSDRYAMQILRASAALQPESIAGVGISDYDEEVMDLGPNIFERRQQLLRSNEASLQVWLKSEEDPKVRQDLQIMLEDVQADLASNQLHRDMMLPYNDVHGAIYGSFNSLLDPRNEASRYPAALARLAKYTGQEDGYQPITELAKARTQERFDVPGLLGPYTAELETDLGNAPRYIEGIRVLFERAELEGWEENFAILTDQLNDYEQWLRDEMVPRAREDNRLPEAIYADNLRNFGVNDSPEALIAQAQYSYQLLRSEMKALAVQIADKRGWDDKDLVSVIKALKKEQIAPEDVLKTYQDRLLVIEDIIRREDLITLPERDAVIRVATEAESAAIPASFMSPPQLVNNTGQYGEFVLVQTNPGLEGDDAVMDDWSHDAIVWALTVHEARPGHELQFASLVENGTSLARALFAFNSANAEGWGLYAESIMHEFLPLEGQLFNLYTRIMRAARMFLDPMVNTGQMTHDGARDFLVEQLALSLPMASSEADRYAFWAPGQATSYYYGYISLMRLRTEVEIATGAAFNQREFHDFILEQGLLPPDLLRAAVLERFAPGA</sequence>
<evidence type="ECO:0000313" key="3">
    <source>
        <dbReference type="Proteomes" id="UP000644693"/>
    </source>
</evidence>
<dbReference type="Proteomes" id="UP000644693">
    <property type="component" value="Unassembled WGS sequence"/>
</dbReference>
<reference evidence="2" key="1">
    <citation type="journal article" date="2014" name="Int. J. Syst. Evol. Microbiol.">
        <title>Complete genome sequence of Corynebacterium casei LMG S-19264T (=DSM 44701T), isolated from a smear-ripened cheese.</title>
        <authorList>
            <consortium name="US DOE Joint Genome Institute (JGI-PGF)"/>
            <person name="Walter F."/>
            <person name="Albersmeier A."/>
            <person name="Kalinowski J."/>
            <person name="Ruckert C."/>
        </authorList>
    </citation>
    <scope>NUCLEOTIDE SEQUENCE</scope>
    <source>
        <strain evidence="2">KCTC 23430</strain>
    </source>
</reference>
<dbReference type="AlphaFoldDB" id="A0A919CLZ2"/>
<keyword evidence="3" id="KW-1185">Reference proteome</keyword>
<proteinExistence type="predicted"/>
<keyword evidence="1" id="KW-0732">Signal</keyword>
<gene>
    <name evidence="2" type="ORF">GCM10007053_23500</name>
</gene>
<dbReference type="Pfam" id="PF05960">
    <property type="entry name" value="DUF885"/>
    <property type="match status" value="1"/>
</dbReference>
<feature type="chain" id="PRO_5037088570" description="DUF885 domain-containing protein" evidence="1">
    <location>
        <begin position="21"/>
        <end position="578"/>
    </location>
</feature>
<evidence type="ECO:0000313" key="2">
    <source>
        <dbReference type="EMBL" id="GHD35934.1"/>
    </source>
</evidence>
<accession>A0A919CLZ2</accession>
<dbReference type="EMBL" id="BMYM01000002">
    <property type="protein sequence ID" value="GHD35934.1"/>
    <property type="molecule type" value="Genomic_DNA"/>
</dbReference>
<evidence type="ECO:0000256" key="1">
    <source>
        <dbReference type="SAM" id="SignalP"/>
    </source>
</evidence>
<comment type="caution">
    <text evidence="2">The sequence shown here is derived from an EMBL/GenBank/DDBJ whole genome shotgun (WGS) entry which is preliminary data.</text>
</comment>
<dbReference type="InterPro" id="IPR010281">
    <property type="entry name" value="DUF885"/>
</dbReference>
<organism evidence="2 3">
    <name type="scientific">Parahalioglobus pacificus</name>
    <dbReference type="NCBI Taxonomy" id="930806"/>
    <lineage>
        <taxon>Bacteria</taxon>
        <taxon>Pseudomonadati</taxon>
        <taxon>Pseudomonadota</taxon>
        <taxon>Gammaproteobacteria</taxon>
        <taxon>Cellvibrionales</taxon>
        <taxon>Halieaceae</taxon>
        <taxon>Parahalioglobus</taxon>
    </lineage>
</organism>
<reference evidence="2" key="2">
    <citation type="submission" date="2020-09" db="EMBL/GenBank/DDBJ databases">
        <authorList>
            <person name="Sun Q."/>
            <person name="Kim S."/>
        </authorList>
    </citation>
    <scope>NUCLEOTIDE SEQUENCE</scope>
    <source>
        <strain evidence="2">KCTC 23430</strain>
    </source>
</reference>
<name>A0A919CLZ2_9GAMM</name>
<dbReference type="RefSeq" id="WP_189477980.1">
    <property type="nucleotide sequence ID" value="NZ_BMYM01000002.1"/>
</dbReference>
<dbReference type="PANTHER" id="PTHR33361:SF2">
    <property type="entry name" value="DUF885 DOMAIN-CONTAINING PROTEIN"/>
    <property type="match status" value="1"/>
</dbReference>
<dbReference type="PANTHER" id="PTHR33361">
    <property type="entry name" value="GLR0591 PROTEIN"/>
    <property type="match status" value="1"/>
</dbReference>
<protein>
    <recommendedName>
        <fullName evidence="4">DUF885 domain-containing protein</fullName>
    </recommendedName>
</protein>